<evidence type="ECO:0000256" key="5">
    <source>
        <dbReference type="ARBA" id="ARBA00022840"/>
    </source>
</evidence>
<feature type="transmembrane region" description="Helical" evidence="9">
    <location>
        <begin position="227"/>
        <end position="244"/>
    </location>
</feature>
<keyword evidence="2" id="KW-0813">Transport</keyword>
<dbReference type="InterPro" id="IPR039421">
    <property type="entry name" value="Type_1_exporter"/>
</dbReference>
<evidence type="ECO:0000256" key="9">
    <source>
        <dbReference type="SAM" id="Phobius"/>
    </source>
</evidence>
<keyword evidence="5" id="KW-0067">ATP-binding</keyword>
<keyword evidence="13" id="KW-1185">Reference proteome</keyword>
<evidence type="ECO:0000256" key="8">
    <source>
        <dbReference type="SAM" id="MobiDB-lite"/>
    </source>
</evidence>
<accession>A0A5B8MX37</accession>
<dbReference type="SUPFAM" id="SSF90123">
    <property type="entry name" value="ABC transporter transmembrane region"/>
    <property type="match status" value="1"/>
</dbReference>
<dbReference type="PANTHER" id="PTHR43394">
    <property type="entry name" value="ATP-DEPENDENT PERMEASE MDL1, MITOCHONDRIAL"/>
    <property type="match status" value="1"/>
</dbReference>
<feature type="compositionally biased region" description="Low complexity" evidence="8">
    <location>
        <begin position="12"/>
        <end position="24"/>
    </location>
</feature>
<dbReference type="InterPro" id="IPR036640">
    <property type="entry name" value="ABC1_TM_sf"/>
</dbReference>
<evidence type="ECO:0000256" key="2">
    <source>
        <dbReference type="ARBA" id="ARBA00022448"/>
    </source>
</evidence>
<feature type="transmembrane region" description="Helical" evidence="9">
    <location>
        <begin position="106"/>
        <end position="125"/>
    </location>
</feature>
<proteinExistence type="predicted"/>
<dbReference type="SUPFAM" id="SSF52540">
    <property type="entry name" value="P-loop containing nucleoside triphosphate hydrolases"/>
    <property type="match status" value="1"/>
</dbReference>
<dbReference type="AlphaFoldDB" id="A0A5B8MX37"/>
<dbReference type="InterPro" id="IPR017871">
    <property type="entry name" value="ABC_transporter-like_CS"/>
</dbReference>
<dbReference type="CDD" id="cd18572">
    <property type="entry name" value="ABC_6TM_TAP"/>
    <property type="match status" value="1"/>
</dbReference>
<dbReference type="GO" id="GO:0015421">
    <property type="term" value="F:ABC-type oligopeptide transporter activity"/>
    <property type="evidence" value="ECO:0007669"/>
    <property type="project" value="TreeGrafter"/>
</dbReference>
<reference evidence="12 13" key="1">
    <citation type="submission" date="2018-07" db="EMBL/GenBank/DDBJ databases">
        <title>The complete nuclear genome of the prasinophyte Chloropicon primus (CCMP1205).</title>
        <authorList>
            <person name="Pombert J.-F."/>
            <person name="Otis C."/>
            <person name="Turmel M."/>
            <person name="Lemieux C."/>
        </authorList>
    </citation>
    <scope>NUCLEOTIDE SEQUENCE [LARGE SCALE GENOMIC DNA]</scope>
    <source>
        <strain evidence="12 13">CCMP1205</strain>
    </source>
</reference>
<organism evidence="12 13">
    <name type="scientific">Chloropicon primus</name>
    <dbReference type="NCBI Taxonomy" id="1764295"/>
    <lineage>
        <taxon>Eukaryota</taxon>
        <taxon>Viridiplantae</taxon>
        <taxon>Chlorophyta</taxon>
        <taxon>Chloropicophyceae</taxon>
        <taxon>Chloropicales</taxon>
        <taxon>Chloropicaceae</taxon>
        <taxon>Chloropicon</taxon>
    </lineage>
</organism>
<dbReference type="GO" id="GO:0005737">
    <property type="term" value="C:cytoplasm"/>
    <property type="evidence" value="ECO:0007669"/>
    <property type="project" value="UniProtKB-ARBA"/>
</dbReference>
<keyword evidence="4" id="KW-0547">Nucleotide-binding</keyword>
<feature type="transmembrane region" description="Helical" evidence="9">
    <location>
        <begin position="327"/>
        <end position="354"/>
    </location>
</feature>
<feature type="region of interest" description="Disordered" evidence="8">
    <location>
        <begin position="1"/>
        <end position="33"/>
    </location>
</feature>
<dbReference type="PROSITE" id="PS50893">
    <property type="entry name" value="ABC_TRANSPORTER_2"/>
    <property type="match status" value="1"/>
</dbReference>
<dbReference type="OrthoDB" id="6500128at2759"/>
<evidence type="ECO:0000259" key="11">
    <source>
        <dbReference type="PROSITE" id="PS50929"/>
    </source>
</evidence>
<dbReference type="Pfam" id="PF00005">
    <property type="entry name" value="ABC_tran"/>
    <property type="match status" value="1"/>
</dbReference>
<evidence type="ECO:0000313" key="13">
    <source>
        <dbReference type="Proteomes" id="UP000316726"/>
    </source>
</evidence>
<dbReference type="PANTHER" id="PTHR43394:SF19">
    <property type="entry name" value="ABC TRANSPORTER B FAMILY"/>
    <property type="match status" value="1"/>
</dbReference>
<keyword evidence="7 9" id="KW-0472">Membrane</keyword>
<name>A0A5B8MX37_9CHLO</name>
<evidence type="ECO:0000256" key="1">
    <source>
        <dbReference type="ARBA" id="ARBA00004141"/>
    </source>
</evidence>
<dbReference type="InterPro" id="IPR027417">
    <property type="entry name" value="P-loop_NTPase"/>
</dbReference>
<comment type="subcellular location">
    <subcellularLocation>
        <location evidence="1">Membrane</location>
        <topology evidence="1">Multi-pass membrane protein</topology>
    </subcellularLocation>
</comment>
<dbReference type="Pfam" id="PF00664">
    <property type="entry name" value="ABC_membrane"/>
    <property type="match status" value="1"/>
</dbReference>
<evidence type="ECO:0000256" key="7">
    <source>
        <dbReference type="ARBA" id="ARBA00023136"/>
    </source>
</evidence>
<dbReference type="InterPro" id="IPR011527">
    <property type="entry name" value="ABC1_TM_dom"/>
</dbReference>
<dbReference type="SMART" id="SM00382">
    <property type="entry name" value="AAA"/>
    <property type="match status" value="1"/>
</dbReference>
<dbReference type="GO" id="GO:0005524">
    <property type="term" value="F:ATP binding"/>
    <property type="evidence" value="ECO:0007669"/>
    <property type="project" value="UniProtKB-KW"/>
</dbReference>
<feature type="transmembrane region" description="Helical" evidence="9">
    <location>
        <begin position="145"/>
        <end position="164"/>
    </location>
</feature>
<feature type="region of interest" description="Disordered" evidence="8">
    <location>
        <begin position="708"/>
        <end position="750"/>
    </location>
</feature>
<feature type="transmembrane region" description="Helical" evidence="9">
    <location>
        <begin position="250"/>
        <end position="269"/>
    </location>
</feature>
<dbReference type="PROSITE" id="PS50929">
    <property type="entry name" value="ABC_TM1F"/>
    <property type="match status" value="1"/>
</dbReference>
<feature type="compositionally biased region" description="Basic and acidic residues" evidence="8">
    <location>
        <begin position="713"/>
        <end position="742"/>
    </location>
</feature>
<evidence type="ECO:0000313" key="12">
    <source>
        <dbReference type="EMBL" id="QDZ24104.1"/>
    </source>
</evidence>
<dbReference type="STRING" id="1764295.A0A5B8MX37"/>
<protein>
    <submittedName>
        <fullName evidence="12">ABC transporter</fullName>
    </submittedName>
</protein>
<sequence length="750" mass="83686">MMTVRQRGVGCSAGWSGARRAPGGWRPGEGSGPWRRRARIRVRARALGGLRLFSEWWEVGLRTEDRREDARRERGETEPSTSGSEKEKAVTLLEFVRIMFDLLKPYKAMFAFGLVTLFLAAGAELMLPHYTAKTIFSIQKGNTELFYHCIKCLLGLSVAFSVTASMRGMTFGFLNQRFVYKLRTKLFENLLRQDITFHDQSDVGVLTSRLTSDCSSMSRILGMNINLLIRNVFKTIGGAAYLWVMSPRFFAQTLVSLLVILLINVKYGIYSRKAATTEQEQLALGNQIATEVLTLIRTVRIFGTEPREQSKYARSLEHLIRIGARQIVAYGMFLTSATFLVNATEALCLLYGGWCCLRGEITAEQLTSFLFYIEFVVQSALASSEQVANINTAVGSSERVLTLLRRKPDQHLAAGEEVEEEDRGSKQEMRRLEDFKGNLEFKDVSFTYPNLNLGGAGGLGAQQEVEKEEEPKMTLRKINLSLKPGTVTALVGPSGGGKSTLVALLQSLYQPTSGQILADGVPIETIDPEWYRSQIGYVEQEPKLFDLPIGENVEYGAREWTEGEIVPIDKVAVENAAREANALEFIEDLPEYLDTWVGNSTLSGGQRQRIALARALIRSPKILILDEATSALDAESEFQVQRALNKVFNQKDKSVLVIAHKLSTVTSADNILVLKDGEVVEQGTHLELTAADGVYAKLASRQGVVDLAPHCEPPTEKMKQEQKEKERREREEEMAEEIKESLDESVDQPV</sequence>
<dbReference type="InterPro" id="IPR003439">
    <property type="entry name" value="ABC_transporter-like_ATP-bd"/>
</dbReference>
<keyword evidence="6 9" id="KW-1133">Transmembrane helix</keyword>
<evidence type="ECO:0000259" key="10">
    <source>
        <dbReference type="PROSITE" id="PS50893"/>
    </source>
</evidence>
<feature type="domain" description="ABC transmembrane type-1" evidence="11">
    <location>
        <begin position="111"/>
        <end position="392"/>
    </location>
</feature>
<dbReference type="GO" id="GO:0016887">
    <property type="term" value="F:ATP hydrolysis activity"/>
    <property type="evidence" value="ECO:0007669"/>
    <property type="project" value="InterPro"/>
</dbReference>
<dbReference type="Gene3D" id="3.40.50.300">
    <property type="entry name" value="P-loop containing nucleotide triphosphate hydrolases"/>
    <property type="match status" value="1"/>
</dbReference>
<feature type="domain" description="ABC transporter" evidence="10">
    <location>
        <begin position="439"/>
        <end position="701"/>
    </location>
</feature>
<dbReference type="FunFam" id="3.40.50.300:FF:000836">
    <property type="entry name" value="ABC transporter B family member 25"/>
    <property type="match status" value="1"/>
</dbReference>
<dbReference type="EMBL" id="CP031045">
    <property type="protein sequence ID" value="QDZ24104.1"/>
    <property type="molecule type" value="Genomic_DNA"/>
</dbReference>
<dbReference type="PROSITE" id="PS00211">
    <property type="entry name" value="ABC_TRANSPORTER_1"/>
    <property type="match status" value="1"/>
</dbReference>
<evidence type="ECO:0000256" key="4">
    <source>
        <dbReference type="ARBA" id="ARBA00022741"/>
    </source>
</evidence>
<gene>
    <name evidence="12" type="ORF">A3770_12p66220</name>
</gene>
<dbReference type="Proteomes" id="UP000316726">
    <property type="component" value="Chromosome 12"/>
</dbReference>
<dbReference type="InterPro" id="IPR003593">
    <property type="entry name" value="AAA+_ATPase"/>
</dbReference>
<dbReference type="GO" id="GO:0016020">
    <property type="term" value="C:membrane"/>
    <property type="evidence" value="ECO:0007669"/>
    <property type="project" value="UniProtKB-SubCell"/>
</dbReference>
<keyword evidence="3 9" id="KW-0812">Transmembrane</keyword>
<evidence type="ECO:0000256" key="3">
    <source>
        <dbReference type="ARBA" id="ARBA00022692"/>
    </source>
</evidence>
<dbReference type="Gene3D" id="1.20.1560.10">
    <property type="entry name" value="ABC transporter type 1, transmembrane domain"/>
    <property type="match status" value="1"/>
</dbReference>
<evidence type="ECO:0000256" key="6">
    <source>
        <dbReference type="ARBA" id="ARBA00022989"/>
    </source>
</evidence>